<name>A0AAE0TBC1_9BIVA</name>
<comment type="caution">
    <text evidence="2">The sequence shown here is derived from an EMBL/GenBank/DDBJ whole genome shotgun (WGS) entry which is preliminary data.</text>
</comment>
<feature type="domain" description="HNH" evidence="1">
    <location>
        <begin position="34"/>
        <end position="68"/>
    </location>
</feature>
<dbReference type="Pfam" id="PF01844">
    <property type="entry name" value="HNH"/>
    <property type="match status" value="1"/>
</dbReference>
<dbReference type="CDD" id="cd00085">
    <property type="entry name" value="HNHc"/>
    <property type="match status" value="1"/>
</dbReference>
<dbReference type="InterPro" id="IPR002711">
    <property type="entry name" value="HNH"/>
</dbReference>
<proteinExistence type="predicted"/>
<gene>
    <name evidence="2" type="ORF">CHS0354_018482</name>
</gene>
<dbReference type="GO" id="GO:0003676">
    <property type="term" value="F:nucleic acid binding"/>
    <property type="evidence" value="ECO:0007669"/>
    <property type="project" value="InterPro"/>
</dbReference>
<dbReference type="AlphaFoldDB" id="A0AAE0TBC1"/>
<reference evidence="2" key="2">
    <citation type="journal article" date="2021" name="Genome Biol. Evol.">
        <title>Developing a high-quality reference genome for a parasitic bivalve with doubly uniparental inheritance (Bivalvia: Unionida).</title>
        <authorList>
            <person name="Smith C.H."/>
        </authorList>
    </citation>
    <scope>NUCLEOTIDE SEQUENCE</scope>
    <source>
        <strain evidence="2">CHS0354</strain>
        <tissue evidence="2">Mantle</tissue>
    </source>
</reference>
<evidence type="ECO:0000313" key="2">
    <source>
        <dbReference type="EMBL" id="KAK3606888.1"/>
    </source>
</evidence>
<protein>
    <recommendedName>
        <fullName evidence="1">HNH domain-containing protein</fullName>
    </recommendedName>
</protein>
<reference evidence="2" key="1">
    <citation type="journal article" date="2021" name="Genome Biol. Evol.">
        <title>A High-Quality Reference Genome for a Parasitic Bivalve with Doubly Uniparental Inheritance (Bivalvia: Unionida).</title>
        <authorList>
            <person name="Smith C.H."/>
        </authorList>
    </citation>
    <scope>NUCLEOTIDE SEQUENCE</scope>
    <source>
        <strain evidence="2">CHS0354</strain>
    </source>
</reference>
<evidence type="ECO:0000259" key="1">
    <source>
        <dbReference type="Pfam" id="PF01844"/>
    </source>
</evidence>
<organism evidence="2 3">
    <name type="scientific">Potamilus streckersoni</name>
    <dbReference type="NCBI Taxonomy" id="2493646"/>
    <lineage>
        <taxon>Eukaryota</taxon>
        <taxon>Metazoa</taxon>
        <taxon>Spiralia</taxon>
        <taxon>Lophotrochozoa</taxon>
        <taxon>Mollusca</taxon>
        <taxon>Bivalvia</taxon>
        <taxon>Autobranchia</taxon>
        <taxon>Heteroconchia</taxon>
        <taxon>Palaeoheterodonta</taxon>
        <taxon>Unionida</taxon>
        <taxon>Unionoidea</taxon>
        <taxon>Unionidae</taxon>
        <taxon>Ambleminae</taxon>
        <taxon>Lampsilini</taxon>
        <taxon>Potamilus</taxon>
    </lineage>
</organism>
<evidence type="ECO:0000313" key="3">
    <source>
        <dbReference type="Proteomes" id="UP001195483"/>
    </source>
</evidence>
<dbReference type="EMBL" id="JAEAOA010001141">
    <property type="protein sequence ID" value="KAK3606888.1"/>
    <property type="molecule type" value="Genomic_DNA"/>
</dbReference>
<keyword evidence="3" id="KW-1185">Reference proteome</keyword>
<dbReference type="GO" id="GO:0004519">
    <property type="term" value="F:endonuclease activity"/>
    <property type="evidence" value="ECO:0007669"/>
    <property type="project" value="InterPro"/>
</dbReference>
<dbReference type="Proteomes" id="UP001195483">
    <property type="component" value="Unassembled WGS sequence"/>
</dbReference>
<dbReference type="GO" id="GO:0008270">
    <property type="term" value="F:zinc ion binding"/>
    <property type="evidence" value="ECO:0007669"/>
    <property type="project" value="InterPro"/>
</dbReference>
<accession>A0AAE0TBC1</accession>
<dbReference type="InterPro" id="IPR003615">
    <property type="entry name" value="HNH_nuc"/>
</dbReference>
<sequence>MRVMDYEYIRKQRNKVSELKQSRWWKNQKGKGRCHYCQKTVMPALLTMDHKIPLARGGKTSRSNVVMIWHYHPHPHIALESHSSLLRFISGLVTAGILMLSAFPVSAADGTNIGQFVRNFSTANRNYTNFRLTAENYVYALTGSSTELINDSQFRVVEYDFKQEITLAGSSFFTVDGAAADSSPLFKYASDYKTEKYVPVSAARQFSILDAVPYYWQLFSGSERIFRQTLQMYGISVHRVQIIRRDGVLYQQIGEGAHVFLAELRNYKPVSLLTQIEIDGKKFTYEIRFSDSLPNAPAFPAKATHLLNGIKIMESMLTSADFRDYKTPAQAQFVNLKP</sequence>
<dbReference type="Gene3D" id="1.10.30.50">
    <property type="match status" value="1"/>
</dbReference>
<reference evidence="2" key="3">
    <citation type="submission" date="2023-05" db="EMBL/GenBank/DDBJ databases">
        <authorList>
            <person name="Smith C.H."/>
        </authorList>
    </citation>
    <scope>NUCLEOTIDE SEQUENCE</scope>
    <source>
        <strain evidence="2">CHS0354</strain>
        <tissue evidence="2">Mantle</tissue>
    </source>
</reference>